<name>A0A382IM83_9ZZZZ</name>
<proteinExistence type="predicted"/>
<accession>A0A382IM83</accession>
<dbReference type="EMBL" id="UINC01068100">
    <property type="protein sequence ID" value="SVC00435.1"/>
    <property type="molecule type" value="Genomic_DNA"/>
</dbReference>
<sequence>MMLAISFGQYDYSLEDLNSSSEY</sequence>
<dbReference type="AlphaFoldDB" id="A0A382IM83"/>
<protein>
    <submittedName>
        <fullName evidence="1">Uncharacterized protein</fullName>
    </submittedName>
</protein>
<evidence type="ECO:0000313" key="1">
    <source>
        <dbReference type="EMBL" id="SVC00435.1"/>
    </source>
</evidence>
<organism evidence="1">
    <name type="scientific">marine metagenome</name>
    <dbReference type="NCBI Taxonomy" id="408172"/>
    <lineage>
        <taxon>unclassified sequences</taxon>
        <taxon>metagenomes</taxon>
        <taxon>ecological metagenomes</taxon>
    </lineage>
</organism>
<feature type="non-terminal residue" evidence="1">
    <location>
        <position position="23"/>
    </location>
</feature>
<gene>
    <name evidence="1" type="ORF">METZ01_LOCUS253289</name>
</gene>
<reference evidence="1" key="1">
    <citation type="submission" date="2018-05" db="EMBL/GenBank/DDBJ databases">
        <authorList>
            <person name="Lanie J.A."/>
            <person name="Ng W.-L."/>
            <person name="Kazmierczak K.M."/>
            <person name="Andrzejewski T.M."/>
            <person name="Davidsen T.M."/>
            <person name="Wayne K.J."/>
            <person name="Tettelin H."/>
            <person name="Glass J.I."/>
            <person name="Rusch D."/>
            <person name="Podicherti R."/>
            <person name="Tsui H.-C.T."/>
            <person name="Winkler M.E."/>
        </authorList>
    </citation>
    <scope>NUCLEOTIDE SEQUENCE</scope>
</reference>